<feature type="transmembrane region" description="Helical" evidence="1">
    <location>
        <begin position="38"/>
        <end position="56"/>
    </location>
</feature>
<feature type="transmembrane region" description="Helical" evidence="1">
    <location>
        <begin position="243"/>
        <end position="261"/>
    </location>
</feature>
<name>A0AA96RGN8_9BACL</name>
<dbReference type="EMBL" id="CP130318">
    <property type="protein sequence ID" value="WNQ12701.1"/>
    <property type="molecule type" value="Genomic_DNA"/>
</dbReference>
<feature type="transmembrane region" description="Helical" evidence="1">
    <location>
        <begin position="100"/>
        <end position="118"/>
    </location>
</feature>
<dbReference type="RefSeq" id="WP_315606479.1">
    <property type="nucleotide sequence ID" value="NZ_CP130318.1"/>
</dbReference>
<dbReference type="Proteomes" id="UP001305702">
    <property type="component" value="Chromosome"/>
</dbReference>
<sequence length="355" mass="41624">MGILWITLFLVFLLAFYSRFLAKPVSNGFITFQPNRFMMLLAMLLMAVVSGLRNNIGDTFFYMYSYNNFPLEWSDIKFEADFGFNLMQLLLQKISEDAQLLIFTVALITNVFIIYVLYKYSNLFELSLYLYFTTGLYLMSMNGIRQFLAAALAFAATKFIFEGSWHKYILVILLAATIHQSALVLIPIYFIVRRKAWTYQTFILLSLAIIFVIGFAQFSGALFTVIKDTKYSEYQNLETNGANFLRVIVTAVPLVIAFLGRHRLRELFPKADYIVNLSLINVVIMLIATQQWVFARFSFYFGLYNLLLIPWIVKLFVRKEQRLIYYLIVLFYFVYCYYENVVSLNIIYKSDFLKF</sequence>
<keyword evidence="1" id="KW-0812">Transmembrane</keyword>
<evidence type="ECO:0000313" key="2">
    <source>
        <dbReference type="EMBL" id="WNQ12701.1"/>
    </source>
</evidence>
<keyword evidence="1" id="KW-0472">Membrane</keyword>
<evidence type="ECO:0000313" key="3">
    <source>
        <dbReference type="Proteomes" id="UP001305702"/>
    </source>
</evidence>
<feature type="transmembrane region" description="Helical" evidence="1">
    <location>
        <begin position="124"/>
        <end position="140"/>
    </location>
</feature>
<accession>A0AA96RGN8</accession>
<dbReference type="KEGG" id="paun:MJA45_06625"/>
<dbReference type="Pfam" id="PF14897">
    <property type="entry name" value="EpsG"/>
    <property type="match status" value="1"/>
</dbReference>
<evidence type="ECO:0000256" key="1">
    <source>
        <dbReference type="SAM" id="Phobius"/>
    </source>
</evidence>
<keyword evidence="3" id="KW-1185">Reference proteome</keyword>
<feature type="transmembrane region" description="Helical" evidence="1">
    <location>
        <begin position="202"/>
        <end position="223"/>
    </location>
</feature>
<organism evidence="2 3">
    <name type="scientific">Paenibacillus aurantius</name>
    <dbReference type="NCBI Taxonomy" id="2918900"/>
    <lineage>
        <taxon>Bacteria</taxon>
        <taxon>Bacillati</taxon>
        <taxon>Bacillota</taxon>
        <taxon>Bacilli</taxon>
        <taxon>Bacillales</taxon>
        <taxon>Paenibacillaceae</taxon>
        <taxon>Paenibacillus</taxon>
    </lineage>
</organism>
<keyword evidence="1" id="KW-1133">Transmembrane helix</keyword>
<feature type="transmembrane region" description="Helical" evidence="1">
    <location>
        <begin position="299"/>
        <end position="317"/>
    </location>
</feature>
<reference evidence="2 3" key="1">
    <citation type="submission" date="2022-02" db="EMBL/GenBank/DDBJ databases">
        <title>Paenibacillus sp. MBLB1776 Whole Genome Shotgun Sequencing.</title>
        <authorList>
            <person name="Hwang C.Y."/>
            <person name="Cho E.-S."/>
            <person name="Seo M.-J."/>
        </authorList>
    </citation>
    <scope>NUCLEOTIDE SEQUENCE [LARGE SCALE GENOMIC DNA]</scope>
    <source>
        <strain evidence="2 3">MBLB1776</strain>
    </source>
</reference>
<feature type="transmembrane region" description="Helical" evidence="1">
    <location>
        <begin position="171"/>
        <end position="190"/>
    </location>
</feature>
<protein>
    <submittedName>
        <fullName evidence="2">EpsG family protein</fullName>
    </submittedName>
</protein>
<proteinExistence type="predicted"/>
<feature type="transmembrane region" description="Helical" evidence="1">
    <location>
        <begin position="324"/>
        <end position="348"/>
    </location>
</feature>
<feature type="transmembrane region" description="Helical" evidence="1">
    <location>
        <begin position="273"/>
        <end position="293"/>
    </location>
</feature>
<dbReference type="AlphaFoldDB" id="A0AA96RGN8"/>
<gene>
    <name evidence="2" type="ORF">MJA45_06625</name>
</gene>
<dbReference type="InterPro" id="IPR049458">
    <property type="entry name" value="EpsG-like"/>
</dbReference>